<dbReference type="AlphaFoldDB" id="A0A1F2PK62"/>
<evidence type="ECO:0000313" key="6">
    <source>
        <dbReference type="EMBL" id="OFV71707.1"/>
    </source>
</evidence>
<feature type="binding site" evidence="5">
    <location>
        <position position="333"/>
    </location>
    <ligand>
        <name>a divalent metal cation</name>
        <dbReference type="ChEBI" id="CHEBI:60240"/>
        <label>1</label>
    </ligand>
</feature>
<keyword evidence="6" id="KW-0378">Hydrolase</keyword>
<gene>
    <name evidence="6" type="ORF">ACWI_08320</name>
</gene>
<dbReference type="PIRSF" id="PIRSF037489">
    <property type="entry name" value="UCP037489_NIF3_YqfO"/>
    <property type="match status" value="1"/>
</dbReference>
<dbReference type="PANTHER" id="PTHR13799:SF14">
    <property type="entry name" value="GTP CYCLOHYDROLASE 1 TYPE 2 HOMOLOG"/>
    <property type="match status" value="1"/>
</dbReference>
<organism evidence="6 7">
    <name type="scientific">Acetobacterium wieringae</name>
    <dbReference type="NCBI Taxonomy" id="52694"/>
    <lineage>
        <taxon>Bacteria</taxon>
        <taxon>Bacillati</taxon>
        <taxon>Bacillota</taxon>
        <taxon>Clostridia</taxon>
        <taxon>Eubacteriales</taxon>
        <taxon>Eubacteriaceae</taxon>
        <taxon>Acetobacterium</taxon>
    </lineage>
</organism>
<evidence type="ECO:0000256" key="3">
    <source>
        <dbReference type="ARBA" id="ARBA00022723"/>
    </source>
</evidence>
<comment type="similarity">
    <text evidence="1 4">Belongs to the GTP cyclohydrolase I type 2/NIF3 family.</text>
</comment>
<dbReference type="STRING" id="52694.ACWI_08320"/>
<dbReference type="GO" id="GO:0016787">
    <property type="term" value="F:hydrolase activity"/>
    <property type="evidence" value="ECO:0007669"/>
    <property type="project" value="UniProtKB-KW"/>
</dbReference>
<keyword evidence="3 4" id="KW-0479">Metal-binding</keyword>
<dbReference type="InterPro" id="IPR017221">
    <property type="entry name" value="DUF34/NIF3_bac"/>
</dbReference>
<sequence>MSVKLNQIIQTIEALAPERLAESWDNVGLQVGSRQQCINRILLTLDVTADVVDEAVVKKADLIIAHHPFIFNGLKTVSCDGEKGQMIAQLIKNDVAVYVAHTNLDKAAKGLNHYLAEIIGLEKIKTLEPSNPTRYYKLVVFTPVEASHKIIEVLGKNGAGAIGDYDYCTYRSSGTGTFRPKEGAKPFIGAVDKMTSVSEDRIEAIVAAPELNNLIAALKRNHPYEAMAYDVIPLENGDLMNENGLGKIGILSQPIGAVDFITEIKKRLDLPTLRGAGKVPEIVRRVAICSGAGADMIGLAKAKRADVLITGDLKHHDGQRALENNIWVLDAGHYGTEKWVTDCLKQMLTAGLEDACPEMIVAESSRDFIVNY</sequence>
<dbReference type="Gene3D" id="3.40.1390.30">
    <property type="entry name" value="NIF3 (NGG1p interacting factor 3)-like"/>
    <property type="match status" value="1"/>
</dbReference>
<feature type="binding site" evidence="5">
    <location>
        <position position="66"/>
    </location>
    <ligand>
        <name>a divalent metal cation</name>
        <dbReference type="ChEBI" id="CHEBI:60240"/>
        <label>1</label>
    </ligand>
</feature>
<dbReference type="SUPFAM" id="SSF102705">
    <property type="entry name" value="NIF3 (NGG1p interacting factor 3)-like"/>
    <property type="match status" value="1"/>
</dbReference>
<dbReference type="RefSeq" id="WP_070370177.1">
    <property type="nucleotide sequence ID" value="NZ_LKEU01000017.1"/>
</dbReference>
<dbReference type="NCBIfam" id="TIGR00486">
    <property type="entry name" value="YbgI_SA1388"/>
    <property type="match status" value="1"/>
</dbReference>
<dbReference type="PANTHER" id="PTHR13799">
    <property type="entry name" value="NGG1 INTERACTING FACTOR 3"/>
    <property type="match status" value="1"/>
</dbReference>
<dbReference type="GO" id="GO:0046872">
    <property type="term" value="F:metal ion binding"/>
    <property type="evidence" value="ECO:0007669"/>
    <property type="project" value="UniProtKB-UniRule"/>
</dbReference>
<evidence type="ECO:0000256" key="5">
    <source>
        <dbReference type="PIRSR" id="PIRSR602678-1"/>
    </source>
</evidence>
<dbReference type="Gene3D" id="3.30.70.120">
    <property type="match status" value="1"/>
</dbReference>
<feature type="binding site" evidence="5">
    <location>
        <position position="67"/>
    </location>
    <ligand>
        <name>a divalent metal cation</name>
        <dbReference type="ChEBI" id="CHEBI:60240"/>
        <label>1</label>
    </ligand>
</feature>
<feature type="binding site" evidence="5">
    <location>
        <position position="337"/>
    </location>
    <ligand>
        <name>a divalent metal cation</name>
        <dbReference type="ChEBI" id="CHEBI:60240"/>
        <label>1</label>
    </ligand>
</feature>
<proteinExistence type="inferred from homology"/>
<dbReference type="Pfam" id="PF01784">
    <property type="entry name" value="DUF34_NIF3"/>
    <property type="match status" value="1"/>
</dbReference>
<dbReference type="FunFam" id="3.40.1390.30:FF:000001">
    <property type="entry name" value="GTP cyclohydrolase 1 type 2"/>
    <property type="match status" value="1"/>
</dbReference>
<accession>A0A1F2PK62</accession>
<name>A0A1F2PK62_9FIRM</name>
<protein>
    <recommendedName>
        <fullName evidence="2 4">GTP cyclohydrolase 1 type 2 homolog</fullName>
    </recommendedName>
</protein>
<dbReference type="OrthoDB" id="9792792at2"/>
<evidence type="ECO:0000256" key="4">
    <source>
        <dbReference type="PIRNR" id="PIRNR037489"/>
    </source>
</evidence>
<comment type="caution">
    <text evidence="6">The sequence shown here is derived from an EMBL/GenBank/DDBJ whole genome shotgun (WGS) entry which is preliminary data.</text>
</comment>
<evidence type="ECO:0000313" key="7">
    <source>
        <dbReference type="Proteomes" id="UP000176244"/>
    </source>
</evidence>
<dbReference type="EMBL" id="LKEU01000017">
    <property type="protein sequence ID" value="OFV71707.1"/>
    <property type="molecule type" value="Genomic_DNA"/>
</dbReference>
<dbReference type="Proteomes" id="UP000176244">
    <property type="component" value="Unassembled WGS sequence"/>
</dbReference>
<feature type="binding site" evidence="5">
    <location>
        <position position="105"/>
    </location>
    <ligand>
        <name>a divalent metal cation</name>
        <dbReference type="ChEBI" id="CHEBI:60240"/>
        <label>1</label>
    </ligand>
</feature>
<dbReference type="InterPro" id="IPR015867">
    <property type="entry name" value="N-reg_PII/ATP_PRibTrfase_C"/>
</dbReference>
<dbReference type="InterPro" id="IPR036069">
    <property type="entry name" value="DUF34/NIF3_sf"/>
</dbReference>
<dbReference type="InterPro" id="IPR002678">
    <property type="entry name" value="DUF34/NIF3"/>
</dbReference>
<evidence type="ECO:0000256" key="2">
    <source>
        <dbReference type="ARBA" id="ARBA00022112"/>
    </source>
</evidence>
<evidence type="ECO:0000256" key="1">
    <source>
        <dbReference type="ARBA" id="ARBA00006964"/>
    </source>
</evidence>
<dbReference type="GO" id="GO:0005737">
    <property type="term" value="C:cytoplasm"/>
    <property type="evidence" value="ECO:0007669"/>
    <property type="project" value="TreeGrafter"/>
</dbReference>
<reference evidence="6 7" key="1">
    <citation type="submission" date="2015-09" db="EMBL/GenBank/DDBJ databases">
        <title>Genome sequence of Acetobacterium wieringae DSM 1911.</title>
        <authorList>
            <person name="Poehlein A."/>
            <person name="Bengelsdorf F.R."/>
            <person name="Schiel-Bengelsdorf B."/>
            <person name="Duerre P."/>
            <person name="Daniel R."/>
        </authorList>
    </citation>
    <scope>NUCLEOTIDE SEQUENCE [LARGE SCALE GENOMIC DNA]</scope>
    <source>
        <strain evidence="6 7">DSM 1911</strain>
    </source>
</reference>